<evidence type="ECO:0000256" key="2">
    <source>
        <dbReference type="ARBA" id="ARBA00008240"/>
    </source>
</evidence>
<keyword evidence="12" id="KW-1185">Reference proteome</keyword>
<dbReference type="PROSITE" id="PS50850">
    <property type="entry name" value="MFS"/>
    <property type="match status" value="1"/>
</dbReference>
<proteinExistence type="inferred from homology"/>
<dbReference type="SUPFAM" id="SSF103473">
    <property type="entry name" value="MFS general substrate transporter"/>
    <property type="match status" value="1"/>
</dbReference>
<feature type="transmembrane region" description="Helical" evidence="9">
    <location>
        <begin position="182"/>
        <end position="201"/>
    </location>
</feature>
<sequence>MSTKKQNAKMIFSVASGNFLEMYDFAVYGFYAAFIAKIFFPAQNDFISLMQSFIAFGVGSLMRPIGAIVLGVYMDKYGRKKGLVLTLVLMALGTFTIACCPGYESIGILAPIIVVLGRLLQGFSAGAELGGTSVYLAEIAPDHLRGFYVSWQSGSQQIATIFSGGLGVFLHYCLGDEIMQIWGWRIPFIIGCLIVPYIFYIRRALEETPEFKSKNHQTPKNLKDIFQNMRQNVFIVILGIMLVSMTTVTFYFITAYAPTFVNKVLHFTKLEGFIIVAIVGLSNAFWLPFSGYMGDKIGRKFILPVAAFLGVVSAYPMLYFLMHHISFTNLILVELWFSFVYGTYNGVMTATLSEIMPKNVKVLSFSFAYSVAVAIFGGFTPAVSTFLIEKTNNPSSPALWLTLAALCSLVASWIIFKKGGIYQKSINYRK</sequence>
<comment type="caution">
    <text evidence="11">The sequence shown here is derived from an EMBL/GenBank/DDBJ whole genome shotgun (WGS) entry which is preliminary data.</text>
</comment>
<feature type="domain" description="Major facilitator superfamily (MFS) profile" evidence="10">
    <location>
        <begin position="10"/>
        <end position="422"/>
    </location>
</feature>
<comment type="similarity">
    <text evidence="2">Belongs to the major facilitator superfamily. Metabolite:H+ Symporter (MHS) family (TC 2.A.1.6) family.</text>
</comment>
<dbReference type="PROSITE" id="PS00217">
    <property type="entry name" value="SUGAR_TRANSPORT_2"/>
    <property type="match status" value="1"/>
</dbReference>
<dbReference type="InterPro" id="IPR011701">
    <property type="entry name" value="MFS"/>
</dbReference>
<feature type="transmembrane region" description="Helical" evidence="9">
    <location>
        <begin position="365"/>
        <end position="386"/>
    </location>
</feature>
<feature type="transmembrane region" description="Helical" evidence="9">
    <location>
        <begin position="327"/>
        <end position="344"/>
    </location>
</feature>
<dbReference type="NCBIfam" id="NF011656">
    <property type="entry name" value="PRK15075.1"/>
    <property type="match status" value="1"/>
</dbReference>
<feature type="transmembrane region" description="Helical" evidence="9">
    <location>
        <begin position="20"/>
        <end position="40"/>
    </location>
</feature>
<feature type="transmembrane region" description="Helical" evidence="9">
    <location>
        <begin position="398"/>
        <end position="416"/>
    </location>
</feature>
<dbReference type="EMBL" id="NXMA01000004">
    <property type="protein sequence ID" value="TKX32677.1"/>
    <property type="molecule type" value="Genomic_DNA"/>
</dbReference>
<evidence type="ECO:0000256" key="3">
    <source>
        <dbReference type="ARBA" id="ARBA00022448"/>
    </source>
</evidence>
<dbReference type="InterPro" id="IPR005829">
    <property type="entry name" value="Sugar_transporter_CS"/>
</dbReference>
<evidence type="ECO:0000256" key="4">
    <source>
        <dbReference type="ARBA" id="ARBA00022475"/>
    </source>
</evidence>
<dbReference type="Pfam" id="PF07690">
    <property type="entry name" value="MFS_1"/>
    <property type="match status" value="1"/>
</dbReference>
<name>A0A4U7BVZ0_9BACT</name>
<feature type="transmembrane region" description="Helical" evidence="9">
    <location>
        <begin position="301"/>
        <end position="321"/>
    </location>
</feature>
<comment type="subcellular location">
    <subcellularLocation>
        <location evidence="1">Cell membrane</location>
        <topology evidence="1">Multi-pass membrane protein</topology>
    </subcellularLocation>
</comment>
<feature type="transmembrane region" description="Helical" evidence="9">
    <location>
        <begin position="273"/>
        <end position="289"/>
    </location>
</feature>
<dbReference type="GO" id="GO:0005886">
    <property type="term" value="C:plasma membrane"/>
    <property type="evidence" value="ECO:0007669"/>
    <property type="project" value="UniProtKB-SubCell"/>
</dbReference>
<dbReference type="OrthoDB" id="6766492at2"/>
<feature type="transmembrane region" description="Helical" evidence="9">
    <location>
        <begin position="85"/>
        <end position="114"/>
    </location>
</feature>
<dbReference type="Gene3D" id="1.20.1250.20">
    <property type="entry name" value="MFS general substrate transporter like domains"/>
    <property type="match status" value="2"/>
</dbReference>
<dbReference type="GO" id="GO:0015293">
    <property type="term" value="F:symporter activity"/>
    <property type="evidence" value="ECO:0007669"/>
    <property type="project" value="UniProtKB-KW"/>
</dbReference>
<evidence type="ECO:0000256" key="1">
    <source>
        <dbReference type="ARBA" id="ARBA00004651"/>
    </source>
</evidence>
<evidence type="ECO:0000256" key="9">
    <source>
        <dbReference type="SAM" id="Phobius"/>
    </source>
</evidence>
<feature type="transmembrane region" description="Helical" evidence="9">
    <location>
        <begin position="52"/>
        <end position="73"/>
    </location>
</feature>
<protein>
    <submittedName>
        <fullName evidence="11">Citrate-proton symporter</fullName>
    </submittedName>
</protein>
<gene>
    <name evidence="11" type="ORF">CQA76_03365</name>
</gene>
<evidence type="ECO:0000313" key="11">
    <source>
        <dbReference type="EMBL" id="TKX32677.1"/>
    </source>
</evidence>
<evidence type="ECO:0000313" key="12">
    <source>
        <dbReference type="Proteomes" id="UP000310353"/>
    </source>
</evidence>
<evidence type="ECO:0000256" key="5">
    <source>
        <dbReference type="ARBA" id="ARBA00022692"/>
    </source>
</evidence>
<evidence type="ECO:0000256" key="8">
    <source>
        <dbReference type="ARBA" id="ARBA00023136"/>
    </source>
</evidence>
<dbReference type="RefSeq" id="WP_137622041.1">
    <property type="nucleotide sequence ID" value="NZ_NXMA01000004.1"/>
</dbReference>
<dbReference type="Proteomes" id="UP000310353">
    <property type="component" value="Unassembled WGS sequence"/>
</dbReference>
<dbReference type="FunFam" id="1.20.1250.20:FF:000001">
    <property type="entry name" value="Dicarboxylate MFS transporter"/>
    <property type="match status" value="1"/>
</dbReference>
<reference evidence="11 12" key="1">
    <citation type="submission" date="2018-05" db="EMBL/GenBank/DDBJ databases">
        <title>Novel Campyloabacter and Helicobacter Species and Strains.</title>
        <authorList>
            <person name="Mannion A.J."/>
            <person name="Shen Z."/>
            <person name="Fox J.G."/>
        </authorList>
    </citation>
    <scope>NUCLEOTIDE SEQUENCE [LARGE SCALE GENOMIC DNA]</scope>
    <source>
        <strain evidence="12">MIT17-670</strain>
    </source>
</reference>
<organism evidence="11 12">
    <name type="scientific">Campylobacter aviculae</name>
    <dbReference type="NCBI Taxonomy" id="2510190"/>
    <lineage>
        <taxon>Bacteria</taxon>
        <taxon>Pseudomonadati</taxon>
        <taxon>Campylobacterota</taxon>
        <taxon>Epsilonproteobacteria</taxon>
        <taxon>Campylobacterales</taxon>
        <taxon>Campylobacteraceae</taxon>
        <taxon>Campylobacter</taxon>
    </lineage>
</organism>
<keyword evidence="3" id="KW-0813">Transport</keyword>
<dbReference type="InterPro" id="IPR036259">
    <property type="entry name" value="MFS_trans_sf"/>
</dbReference>
<keyword evidence="8 9" id="KW-0472">Membrane</keyword>
<keyword evidence="7 9" id="KW-1133">Transmembrane helix</keyword>
<dbReference type="InterPro" id="IPR051084">
    <property type="entry name" value="H+-coupled_symporters"/>
</dbReference>
<accession>A0A4U7BVZ0</accession>
<dbReference type="AlphaFoldDB" id="A0A4U7BVZ0"/>
<dbReference type="PANTHER" id="PTHR43528:SF6">
    <property type="entry name" value="CITRATE-PROTON SYMPORTER"/>
    <property type="match status" value="1"/>
</dbReference>
<evidence type="ECO:0000256" key="7">
    <source>
        <dbReference type="ARBA" id="ARBA00022989"/>
    </source>
</evidence>
<feature type="transmembrane region" description="Helical" evidence="9">
    <location>
        <begin position="233"/>
        <end position="253"/>
    </location>
</feature>
<dbReference type="InterPro" id="IPR020846">
    <property type="entry name" value="MFS_dom"/>
</dbReference>
<dbReference type="PROSITE" id="PS00216">
    <property type="entry name" value="SUGAR_TRANSPORT_1"/>
    <property type="match status" value="1"/>
</dbReference>
<keyword evidence="5 9" id="KW-0812">Transmembrane</keyword>
<evidence type="ECO:0000256" key="6">
    <source>
        <dbReference type="ARBA" id="ARBA00022847"/>
    </source>
</evidence>
<keyword evidence="4" id="KW-1003">Cell membrane</keyword>
<keyword evidence="6" id="KW-0769">Symport</keyword>
<evidence type="ECO:0000259" key="10">
    <source>
        <dbReference type="PROSITE" id="PS50850"/>
    </source>
</evidence>
<dbReference type="PANTHER" id="PTHR43528">
    <property type="entry name" value="ALPHA-KETOGLUTARATE PERMEASE"/>
    <property type="match status" value="1"/>
</dbReference>